<dbReference type="Proteomes" id="UP000663844">
    <property type="component" value="Unassembled WGS sequence"/>
</dbReference>
<sequence length="394" mass="45895">MSNLLSEDKSLLQHSTQKSEPAYIKFDQMSDTKNIRSRYNKFNTSAEIAANPAHYVLSTGDFNPNEKENDARLISRNKHDNTQIIFMVFTALAYLLHTLRAYIPETIQTNSQFWSYLAIRPITRVYTSDLRPSIVIESLLYRLAENWQAFWLIYVLSYIPRRTHIGYLYRNPNIFNSFLCFLLISALSFQTLSQSSLSAEISCVCLILSLCLLVVTCRLTAVNLLKYEEKYKAAGLSFDLIILRYFVLNSLFLYTTSVAYSTTCAIIEYIGIHLDPNTISPTFTSICTTIGLTIMLFFLFIYYLLDQFVYKDEFRSIWTPYLFIGYIFIYPPLRQLSLLDTDVNSNNLNYYLFWIFCTITILMICIRLYQQISVKCKRSKKKIRISSHIDQVTT</sequence>
<gene>
    <name evidence="2" type="ORF">JYZ213_LOCUS30338</name>
    <name evidence="3" type="ORF">OXD698_LOCUS7232</name>
</gene>
<dbReference type="Proteomes" id="UP000663845">
    <property type="component" value="Unassembled WGS sequence"/>
</dbReference>
<name>A0A815B153_9BILA</name>
<feature type="transmembrane region" description="Helical" evidence="1">
    <location>
        <begin position="246"/>
        <end position="271"/>
    </location>
</feature>
<evidence type="ECO:0000313" key="3">
    <source>
        <dbReference type="EMBL" id="CAF3617180.1"/>
    </source>
</evidence>
<reference evidence="2" key="1">
    <citation type="submission" date="2021-02" db="EMBL/GenBank/DDBJ databases">
        <authorList>
            <person name="Nowell W R."/>
        </authorList>
    </citation>
    <scope>NUCLEOTIDE SEQUENCE</scope>
</reference>
<feature type="transmembrane region" description="Helical" evidence="1">
    <location>
        <begin position="84"/>
        <end position="103"/>
    </location>
</feature>
<feature type="transmembrane region" description="Helical" evidence="1">
    <location>
        <begin position="201"/>
        <end position="225"/>
    </location>
</feature>
<evidence type="ECO:0000256" key="1">
    <source>
        <dbReference type="SAM" id="Phobius"/>
    </source>
</evidence>
<dbReference type="EMBL" id="CAJOAZ010000328">
    <property type="protein sequence ID" value="CAF3617180.1"/>
    <property type="molecule type" value="Genomic_DNA"/>
</dbReference>
<dbReference type="AlphaFoldDB" id="A0A815B153"/>
<protein>
    <submittedName>
        <fullName evidence="2">Uncharacterized protein</fullName>
    </submittedName>
</protein>
<comment type="caution">
    <text evidence="2">The sequence shown here is derived from an EMBL/GenBank/DDBJ whole genome shotgun (WGS) entry which is preliminary data.</text>
</comment>
<feature type="transmembrane region" description="Helical" evidence="1">
    <location>
        <begin position="283"/>
        <end position="305"/>
    </location>
</feature>
<feature type="transmembrane region" description="Helical" evidence="1">
    <location>
        <begin position="348"/>
        <end position="369"/>
    </location>
</feature>
<keyword evidence="1" id="KW-0472">Membrane</keyword>
<evidence type="ECO:0000313" key="2">
    <source>
        <dbReference type="EMBL" id="CAF1264479.1"/>
    </source>
</evidence>
<dbReference type="EMBL" id="CAJNOG010000483">
    <property type="protein sequence ID" value="CAF1264479.1"/>
    <property type="molecule type" value="Genomic_DNA"/>
</dbReference>
<proteinExistence type="predicted"/>
<feature type="transmembrane region" description="Helical" evidence="1">
    <location>
        <begin position="317"/>
        <end position="333"/>
    </location>
</feature>
<accession>A0A815B153</accession>
<keyword evidence="1" id="KW-0812">Transmembrane</keyword>
<feature type="transmembrane region" description="Helical" evidence="1">
    <location>
        <begin position="171"/>
        <end position="189"/>
    </location>
</feature>
<evidence type="ECO:0000313" key="4">
    <source>
        <dbReference type="Proteomes" id="UP000663845"/>
    </source>
</evidence>
<keyword evidence="1" id="KW-1133">Transmembrane helix</keyword>
<organism evidence="2 4">
    <name type="scientific">Adineta steineri</name>
    <dbReference type="NCBI Taxonomy" id="433720"/>
    <lineage>
        <taxon>Eukaryota</taxon>
        <taxon>Metazoa</taxon>
        <taxon>Spiralia</taxon>
        <taxon>Gnathifera</taxon>
        <taxon>Rotifera</taxon>
        <taxon>Eurotatoria</taxon>
        <taxon>Bdelloidea</taxon>
        <taxon>Adinetida</taxon>
        <taxon>Adinetidae</taxon>
        <taxon>Adineta</taxon>
    </lineage>
</organism>